<comment type="similarity">
    <text evidence="1">Belongs to the LTV1 family.</text>
</comment>
<dbReference type="PANTHER" id="PTHR21531">
    <property type="entry name" value="LOW-TEMPERATURE VIABILITY PROTEIN LTV1-RELATED"/>
    <property type="match status" value="1"/>
</dbReference>
<feature type="compositionally biased region" description="Basic and acidic residues" evidence="2">
    <location>
        <begin position="425"/>
        <end position="454"/>
    </location>
</feature>
<reference evidence="3 4" key="1">
    <citation type="submission" date="2024-05" db="EMBL/GenBank/DDBJ databases">
        <title>Haplotype-resolved chromosome-level genome assembly of Huyou (Citrus changshanensis).</title>
        <authorList>
            <person name="Miao C."/>
            <person name="Chen W."/>
            <person name="Wu Y."/>
            <person name="Wang L."/>
            <person name="Zhao S."/>
            <person name="Grierson D."/>
            <person name="Xu C."/>
            <person name="Chen K."/>
        </authorList>
    </citation>
    <scope>NUCLEOTIDE SEQUENCE [LARGE SCALE GENOMIC DNA]</scope>
    <source>
        <strain evidence="3">01-14</strain>
        <tissue evidence="3">Leaf</tissue>
    </source>
</reference>
<evidence type="ECO:0000256" key="2">
    <source>
        <dbReference type="SAM" id="MobiDB-lite"/>
    </source>
</evidence>
<name>A0AAP0QFM0_9ROSI</name>
<dbReference type="GO" id="GO:0005829">
    <property type="term" value="C:cytosol"/>
    <property type="evidence" value="ECO:0007669"/>
    <property type="project" value="TreeGrafter"/>
</dbReference>
<proteinExistence type="inferred from homology"/>
<keyword evidence="4" id="KW-1185">Reference proteome</keyword>
<feature type="region of interest" description="Disordered" evidence="2">
    <location>
        <begin position="410"/>
        <end position="454"/>
    </location>
</feature>
<dbReference type="GO" id="GO:0030688">
    <property type="term" value="C:preribosome, small subunit precursor"/>
    <property type="evidence" value="ECO:0007669"/>
    <property type="project" value="TreeGrafter"/>
</dbReference>
<organism evidence="3 4">
    <name type="scientific">Citrus x changshan-huyou</name>
    <dbReference type="NCBI Taxonomy" id="2935761"/>
    <lineage>
        <taxon>Eukaryota</taxon>
        <taxon>Viridiplantae</taxon>
        <taxon>Streptophyta</taxon>
        <taxon>Embryophyta</taxon>
        <taxon>Tracheophyta</taxon>
        <taxon>Spermatophyta</taxon>
        <taxon>Magnoliopsida</taxon>
        <taxon>eudicotyledons</taxon>
        <taxon>Gunneridae</taxon>
        <taxon>Pentapetalae</taxon>
        <taxon>rosids</taxon>
        <taxon>malvids</taxon>
        <taxon>Sapindales</taxon>
        <taxon>Rutaceae</taxon>
        <taxon>Aurantioideae</taxon>
        <taxon>Citrus</taxon>
    </lineage>
</organism>
<dbReference type="Pfam" id="PF04180">
    <property type="entry name" value="LTV"/>
    <property type="match status" value="1"/>
</dbReference>
<gene>
    <name evidence="3" type="ORF">WN944_003652</name>
</gene>
<accession>A0AAP0QFM0</accession>
<evidence type="ECO:0000313" key="4">
    <source>
        <dbReference type="Proteomes" id="UP001428341"/>
    </source>
</evidence>
<protein>
    <submittedName>
        <fullName evidence="3">Uncharacterized protein</fullName>
    </submittedName>
</protein>
<evidence type="ECO:0000313" key="3">
    <source>
        <dbReference type="EMBL" id="KAK9192957.1"/>
    </source>
</evidence>
<dbReference type="AlphaFoldDB" id="A0AAP0QFM0"/>
<dbReference type="InterPro" id="IPR007307">
    <property type="entry name" value="Ltv1"/>
</dbReference>
<dbReference type="GO" id="GO:0042274">
    <property type="term" value="P:ribosomal small subunit biogenesis"/>
    <property type="evidence" value="ECO:0007669"/>
    <property type="project" value="InterPro"/>
</dbReference>
<dbReference type="PANTHER" id="PTHR21531:SF0">
    <property type="entry name" value="PROTEIN LTV1 HOMOLOG"/>
    <property type="match status" value="1"/>
</dbReference>
<feature type="region of interest" description="Disordered" evidence="2">
    <location>
        <begin position="58"/>
        <end position="84"/>
    </location>
</feature>
<sequence length="533" mass="59877">MGKKKKFIDKKKAATFQLLARDSSDPIFDETIPGNDRVFVRIDNNPCSVNTLDDNYDDSNSIFADAPDDNDDEAGTSTPTGTAPLPERIRKEILDLGFPDDGYNYLTHLREIKNNSGGSAFYENPKSKLYELPHDIKAYDASRVKILEVKNENEANEKSIYSVASKIVNVKVQRAVDPEVAALLDDSYLSPLGIDEKLNLSEEYKVVDEVVDAAADGYLTLSNGHIAVQEGNRVLEEVRYEGVIEKPWMRRLLDEQFDLLECQEYGTDSEDGYDGDIAKEDECLADKLKLVLNDHVKDELEIDDDYKVPAHDVIRRCVEYAEKYENEREDDEVVIVQESSDESEKWDCETIVSTYSNLDNHPTKIIAPGLARKKKLAETFSGALNAPNHSISLGGKEKLPVDYLPLSGKAAREKVKSSGAPKTEQQTRKQHGQESKEEKRERNAAVKEGRREAQRAKKEMKELYRCEAQRAQKAAAISCPSSVHLMFHNLQSLVRSGSASCFPGSSPQVDVEEKMMQKLWVIMAAVVKMMMIP</sequence>
<dbReference type="EMBL" id="JBCGBO010000006">
    <property type="protein sequence ID" value="KAK9192957.1"/>
    <property type="molecule type" value="Genomic_DNA"/>
</dbReference>
<dbReference type="GO" id="GO:0000056">
    <property type="term" value="P:ribosomal small subunit export from nucleus"/>
    <property type="evidence" value="ECO:0007669"/>
    <property type="project" value="TreeGrafter"/>
</dbReference>
<evidence type="ECO:0000256" key="1">
    <source>
        <dbReference type="ARBA" id="ARBA00009078"/>
    </source>
</evidence>
<comment type="caution">
    <text evidence="3">The sequence shown here is derived from an EMBL/GenBank/DDBJ whole genome shotgun (WGS) entry which is preliminary data.</text>
</comment>
<dbReference type="Proteomes" id="UP001428341">
    <property type="component" value="Unassembled WGS sequence"/>
</dbReference>
<dbReference type="GO" id="GO:0005634">
    <property type="term" value="C:nucleus"/>
    <property type="evidence" value="ECO:0007669"/>
    <property type="project" value="TreeGrafter"/>
</dbReference>